<keyword evidence="7" id="KW-0862">Zinc</keyword>
<comment type="subcellular location">
    <subcellularLocation>
        <location evidence="1">Chromosome</location>
    </subcellularLocation>
</comment>
<evidence type="ECO:0000256" key="5">
    <source>
        <dbReference type="ARBA" id="ARBA00022691"/>
    </source>
</evidence>
<evidence type="ECO:0000256" key="7">
    <source>
        <dbReference type="ARBA" id="ARBA00022833"/>
    </source>
</evidence>
<dbReference type="InterPro" id="IPR001214">
    <property type="entry name" value="SET_dom"/>
</dbReference>
<evidence type="ECO:0000256" key="8">
    <source>
        <dbReference type="SAM" id="MobiDB-lite"/>
    </source>
</evidence>
<dbReference type="AlphaFoldDB" id="W2SFX1"/>
<evidence type="ECO:0000313" key="12">
    <source>
        <dbReference type="EMBL" id="ETN46794.1"/>
    </source>
</evidence>
<dbReference type="eggNOG" id="KOG1082">
    <property type="taxonomic scope" value="Eukaryota"/>
</dbReference>
<evidence type="ECO:0000256" key="2">
    <source>
        <dbReference type="ARBA" id="ARBA00022454"/>
    </source>
</evidence>
<proteinExistence type="predicted"/>
<keyword evidence="2" id="KW-0158">Chromosome</keyword>
<dbReference type="Pfam" id="PF05033">
    <property type="entry name" value="Pre-SET"/>
    <property type="match status" value="1"/>
</dbReference>
<feature type="region of interest" description="Disordered" evidence="8">
    <location>
        <begin position="488"/>
        <end position="521"/>
    </location>
</feature>
<dbReference type="SUPFAM" id="SSF82199">
    <property type="entry name" value="SET domain"/>
    <property type="match status" value="1"/>
</dbReference>
<dbReference type="Proteomes" id="UP000030752">
    <property type="component" value="Unassembled WGS sequence"/>
</dbReference>
<dbReference type="PROSITE" id="PS50868">
    <property type="entry name" value="POST_SET"/>
    <property type="match status" value="1"/>
</dbReference>
<evidence type="ECO:0000256" key="6">
    <source>
        <dbReference type="ARBA" id="ARBA00022723"/>
    </source>
</evidence>
<dbReference type="GO" id="GO:0008270">
    <property type="term" value="F:zinc ion binding"/>
    <property type="evidence" value="ECO:0007669"/>
    <property type="project" value="InterPro"/>
</dbReference>
<keyword evidence="5" id="KW-0949">S-adenosyl-L-methionine</keyword>
<sequence>MKDPKVSSHSENAPNPLEDLEDGNSDSNSVESISDDDGPHILEKFVKPIPKALATRPPQAQAPPTPEQTTNSNISVPIRPSPSSAKTHAPAVPPPSSSQSFSLLVPLSQTKSASEHKARKRALLEELKKSTNVAKTRLPEVEKYFGQTGFSKTFAVDEQERERLLRLAPIKKKKFDPSKLVLDRGNFSNLRISDEEKNERPQHPKEMLKIIYEKRFAEHTGTPLRFRNDINDVRIDGKFQFMSAYVIRDGVRQAPLTTNRGCSCTDTCNPDKCECLIRRIQVLDENHNIIETKTISTYIAHPSDPSITVLHPDYIANELNPTVQHFEITECNEVCSCGPHCPNRVVGRERTLPLEIYMTERCGFGVRCPTKNILKGQFIDVYLGEVITEAEVRKREFIKHPEAPSYVYSLDWFTNTNCYHVDGEYFGSAMRFVNHSCSPNARSFQVQTHRGDKHVYHLALFAIRDIPAGEQITIDYCPQEALAEDVTISGSQEDGDGEGKGKGKAKSVELPGPVVEEEEGRSRCHCGSSNCRTWLWRGPGRKRRKRTVKTS</sequence>
<accession>W2SFX1</accession>
<protein>
    <recommendedName>
        <fullName evidence="14">SET domain-containing protein</fullName>
    </recommendedName>
</protein>
<dbReference type="HOGENOM" id="CLU_020840_11_2_1"/>
<organism evidence="12 13">
    <name type="scientific">Cyphellophora europaea (strain CBS 101466)</name>
    <name type="common">Phialophora europaea</name>
    <dbReference type="NCBI Taxonomy" id="1220924"/>
    <lineage>
        <taxon>Eukaryota</taxon>
        <taxon>Fungi</taxon>
        <taxon>Dikarya</taxon>
        <taxon>Ascomycota</taxon>
        <taxon>Pezizomycotina</taxon>
        <taxon>Eurotiomycetes</taxon>
        <taxon>Chaetothyriomycetidae</taxon>
        <taxon>Chaetothyriales</taxon>
        <taxon>Cyphellophoraceae</taxon>
        <taxon>Cyphellophora</taxon>
    </lineage>
</organism>
<evidence type="ECO:0000313" key="13">
    <source>
        <dbReference type="Proteomes" id="UP000030752"/>
    </source>
</evidence>
<keyword evidence="6" id="KW-0479">Metal-binding</keyword>
<evidence type="ECO:0000259" key="9">
    <source>
        <dbReference type="PROSITE" id="PS50280"/>
    </source>
</evidence>
<dbReference type="Pfam" id="PF00856">
    <property type="entry name" value="SET"/>
    <property type="match status" value="1"/>
</dbReference>
<feature type="compositionally biased region" description="Polar residues" evidence="8">
    <location>
        <begin position="71"/>
        <end position="86"/>
    </location>
</feature>
<name>W2SFX1_CYPE1</name>
<keyword evidence="4" id="KW-0808">Transferase</keyword>
<dbReference type="STRING" id="1220924.W2SFX1"/>
<dbReference type="SMART" id="SM00317">
    <property type="entry name" value="SET"/>
    <property type="match status" value="1"/>
</dbReference>
<dbReference type="OrthoDB" id="308383at2759"/>
<dbReference type="PANTHER" id="PTHR46223:SF3">
    <property type="entry name" value="HISTONE-LYSINE N-METHYLTRANSFERASE SET-23"/>
    <property type="match status" value="1"/>
</dbReference>
<dbReference type="GO" id="GO:0042054">
    <property type="term" value="F:histone methyltransferase activity"/>
    <property type="evidence" value="ECO:0007669"/>
    <property type="project" value="InterPro"/>
</dbReference>
<evidence type="ECO:0000256" key="1">
    <source>
        <dbReference type="ARBA" id="ARBA00004286"/>
    </source>
</evidence>
<dbReference type="EMBL" id="KB822711">
    <property type="protein sequence ID" value="ETN46794.1"/>
    <property type="molecule type" value="Genomic_DNA"/>
</dbReference>
<dbReference type="VEuPathDB" id="FungiDB:HMPREF1541_00983"/>
<dbReference type="InParanoid" id="W2SFX1"/>
<dbReference type="GO" id="GO:0032259">
    <property type="term" value="P:methylation"/>
    <property type="evidence" value="ECO:0007669"/>
    <property type="project" value="UniProtKB-KW"/>
</dbReference>
<evidence type="ECO:0000256" key="3">
    <source>
        <dbReference type="ARBA" id="ARBA00022603"/>
    </source>
</evidence>
<dbReference type="InterPro" id="IPR003616">
    <property type="entry name" value="Post-SET_dom"/>
</dbReference>
<dbReference type="InterPro" id="IPR046341">
    <property type="entry name" value="SET_dom_sf"/>
</dbReference>
<feature type="region of interest" description="Disordered" evidence="8">
    <location>
        <begin position="1"/>
        <end position="103"/>
    </location>
</feature>
<dbReference type="GeneID" id="19968322"/>
<dbReference type="PROSITE" id="PS50867">
    <property type="entry name" value="PRE_SET"/>
    <property type="match status" value="1"/>
</dbReference>
<dbReference type="GO" id="GO:0005694">
    <property type="term" value="C:chromosome"/>
    <property type="evidence" value="ECO:0007669"/>
    <property type="project" value="UniProtKB-SubCell"/>
</dbReference>
<dbReference type="RefSeq" id="XP_008711506.1">
    <property type="nucleotide sequence ID" value="XM_008713284.1"/>
</dbReference>
<keyword evidence="3" id="KW-0489">Methyltransferase</keyword>
<dbReference type="InterPro" id="IPR050973">
    <property type="entry name" value="H3K9_Histone-Lys_N-MTase"/>
</dbReference>
<dbReference type="InterPro" id="IPR007728">
    <property type="entry name" value="Pre-SET_dom"/>
</dbReference>
<evidence type="ECO:0000259" key="11">
    <source>
        <dbReference type="PROSITE" id="PS50868"/>
    </source>
</evidence>
<gene>
    <name evidence="12" type="ORF">HMPREF1541_00983</name>
</gene>
<feature type="domain" description="Post-SET" evidence="11">
    <location>
        <begin position="520"/>
        <end position="536"/>
    </location>
</feature>
<evidence type="ECO:0000259" key="10">
    <source>
        <dbReference type="PROSITE" id="PS50867"/>
    </source>
</evidence>
<keyword evidence="13" id="KW-1185">Reference proteome</keyword>
<feature type="domain" description="SET" evidence="9">
    <location>
        <begin position="352"/>
        <end position="477"/>
    </location>
</feature>
<reference evidence="12 13" key="1">
    <citation type="submission" date="2013-03" db="EMBL/GenBank/DDBJ databases">
        <title>The Genome Sequence of Phialophora europaea CBS 101466.</title>
        <authorList>
            <consortium name="The Broad Institute Genomics Platform"/>
            <person name="Cuomo C."/>
            <person name="de Hoog S."/>
            <person name="Gorbushina A."/>
            <person name="Walker B."/>
            <person name="Young S.K."/>
            <person name="Zeng Q."/>
            <person name="Gargeya S."/>
            <person name="Fitzgerald M."/>
            <person name="Haas B."/>
            <person name="Abouelleil A."/>
            <person name="Allen A.W."/>
            <person name="Alvarado L."/>
            <person name="Arachchi H.M."/>
            <person name="Berlin A.M."/>
            <person name="Chapman S.B."/>
            <person name="Gainer-Dewar J."/>
            <person name="Goldberg J."/>
            <person name="Griggs A."/>
            <person name="Gujja S."/>
            <person name="Hansen M."/>
            <person name="Howarth C."/>
            <person name="Imamovic A."/>
            <person name="Ireland A."/>
            <person name="Larimer J."/>
            <person name="McCowan C."/>
            <person name="Murphy C."/>
            <person name="Pearson M."/>
            <person name="Poon T.W."/>
            <person name="Priest M."/>
            <person name="Roberts A."/>
            <person name="Saif S."/>
            <person name="Shea T."/>
            <person name="Sisk P."/>
            <person name="Sykes S."/>
            <person name="Wortman J."/>
            <person name="Nusbaum C."/>
            <person name="Birren B."/>
        </authorList>
    </citation>
    <scope>NUCLEOTIDE SEQUENCE [LARGE SCALE GENOMIC DNA]</scope>
    <source>
        <strain evidence="12 13">CBS 101466</strain>
    </source>
</reference>
<evidence type="ECO:0008006" key="14">
    <source>
        <dbReference type="Google" id="ProtNLM"/>
    </source>
</evidence>
<dbReference type="PROSITE" id="PS50280">
    <property type="entry name" value="SET"/>
    <property type="match status" value="1"/>
</dbReference>
<dbReference type="PANTHER" id="PTHR46223">
    <property type="entry name" value="HISTONE-LYSINE N-METHYLTRANSFERASE SUV39H"/>
    <property type="match status" value="1"/>
</dbReference>
<feature type="compositionally biased region" description="Basic and acidic residues" evidence="8">
    <location>
        <begin position="37"/>
        <end position="46"/>
    </location>
</feature>
<feature type="domain" description="Pre-SET" evidence="10">
    <location>
        <begin position="260"/>
        <end position="349"/>
    </location>
</feature>
<dbReference type="Gene3D" id="2.170.270.10">
    <property type="entry name" value="SET domain"/>
    <property type="match status" value="1"/>
</dbReference>
<dbReference type="GO" id="GO:0005634">
    <property type="term" value="C:nucleus"/>
    <property type="evidence" value="ECO:0007669"/>
    <property type="project" value="InterPro"/>
</dbReference>
<evidence type="ECO:0000256" key="4">
    <source>
        <dbReference type="ARBA" id="ARBA00022679"/>
    </source>
</evidence>